<feature type="binding site" evidence="14">
    <location>
        <position position="178"/>
    </location>
    <ligand>
        <name>substrate</name>
    </ligand>
</feature>
<evidence type="ECO:0000313" key="15">
    <source>
        <dbReference type="EMBL" id="WOO41202.1"/>
    </source>
</evidence>
<sequence length="216" mass="23806">MKPLVAPSILAGNHAALRESLAEAEATPGVEWVHIDIMDGHFVPNLSFGPQTVKALRPNSKLFFDVHLMLANPDKYVEAFIEDGAQNVTIHTEPDYPHLPTLKRIRELGSTCGICINPGTPVEELEPYLEHVDLVLLMTVQPGFGGQKFREDVLEKIETVAKWRSDKGYNWRIEVDGGVDAETGLQCKNAGADTFVCGTAFFKAADKTEFVSKLQS</sequence>
<comment type="cofactor">
    <cofactor evidence="5">
        <name>Fe(2+)</name>
        <dbReference type="ChEBI" id="CHEBI:29033"/>
    </cofactor>
</comment>
<feature type="binding site" evidence="10 14">
    <location>
        <position position="8"/>
    </location>
    <ligand>
        <name>substrate</name>
    </ligand>
</feature>
<comment type="pathway">
    <text evidence="10">Carbohydrate degradation.</text>
</comment>
<dbReference type="GO" id="GO:0005737">
    <property type="term" value="C:cytoplasm"/>
    <property type="evidence" value="ECO:0007669"/>
    <property type="project" value="UniProtKB-ARBA"/>
</dbReference>
<feature type="binding site" evidence="10 13">
    <location>
        <position position="34"/>
    </location>
    <ligand>
        <name>a divalent metal cation</name>
        <dbReference type="ChEBI" id="CHEBI:60240"/>
    </ligand>
</feature>
<evidence type="ECO:0000313" key="16">
    <source>
        <dbReference type="Proteomes" id="UP001304300"/>
    </source>
</evidence>
<dbReference type="PROSITE" id="PS01086">
    <property type="entry name" value="RIBUL_P_3_EPIMER_2"/>
    <property type="match status" value="1"/>
</dbReference>
<feature type="binding site" evidence="10">
    <location>
        <begin position="176"/>
        <end position="178"/>
    </location>
    <ligand>
        <name>substrate</name>
    </ligand>
</feature>
<dbReference type="PIRSF" id="PIRSF001461">
    <property type="entry name" value="RPE"/>
    <property type="match status" value="1"/>
</dbReference>
<name>A0AAQ3L9M0_9BACT</name>
<dbReference type="SUPFAM" id="SSF51366">
    <property type="entry name" value="Ribulose-phoshate binding barrel"/>
    <property type="match status" value="1"/>
</dbReference>
<dbReference type="RefSeq" id="WP_317833620.1">
    <property type="nucleotide sequence ID" value="NZ_CP136920.1"/>
</dbReference>
<dbReference type="GO" id="GO:0046872">
    <property type="term" value="F:metal ion binding"/>
    <property type="evidence" value="ECO:0007669"/>
    <property type="project" value="UniProtKB-UniRule"/>
</dbReference>
<evidence type="ECO:0000256" key="14">
    <source>
        <dbReference type="PIRSR" id="PIRSR001461-3"/>
    </source>
</evidence>
<comment type="catalytic activity">
    <reaction evidence="1 10 11">
        <text>D-ribulose 5-phosphate = D-xylulose 5-phosphate</text>
        <dbReference type="Rhea" id="RHEA:13677"/>
        <dbReference type="ChEBI" id="CHEBI:57737"/>
        <dbReference type="ChEBI" id="CHEBI:58121"/>
        <dbReference type="EC" id="5.1.3.1"/>
    </reaction>
</comment>
<dbReference type="HAMAP" id="MF_02227">
    <property type="entry name" value="RPE"/>
    <property type="match status" value="1"/>
</dbReference>
<comment type="function">
    <text evidence="10">Catalyzes the reversible epimerization of D-ribulose 5-phosphate to D-xylulose 5-phosphate.</text>
</comment>
<dbReference type="CDD" id="cd00429">
    <property type="entry name" value="RPE"/>
    <property type="match status" value="1"/>
</dbReference>
<dbReference type="EMBL" id="CP136920">
    <property type="protein sequence ID" value="WOO41202.1"/>
    <property type="molecule type" value="Genomic_DNA"/>
</dbReference>
<feature type="binding site" evidence="10 13">
    <location>
        <position position="67"/>
    </location>
    <ligand>
        <name>a divalent metal cation</name>
        <dbReference type="ChEBI" id="CHEBI:60240"/>
    </ligand>
</feature>
<evidence type="ECO:0000256" key="5">
    <source>
        <dbReference type="ARBA" id="ARBA00001954"/>
    </source>
</evidence>
<evidence type="ECO:0000256" key="6">
    <source>
        <dbReference type="ARBA" id="ARBA00009541"/>
    </source>
</evidence>
<feature type="binding site" evidence="10 14">
    <location>
        <begin position="143"/>
        <end position="146"/>
    </location>
    <ligand>
        <name>substrate</name>
    </ligand>
</feature>
<dbReference type="InterPro" id="IPR011060">
    <property type="entry name" value="RibuloseP-bd_barrel"/>
</dbReference>
<dbReference type="GO" id="GO:0019323">
    <property type="term" value="P:pentose catabolic process"/>
    <property type="evidence" value="ECO:0007669"/>
    <property type="project" value="UniProtKB-UniRule"/>
</dbReference>
<dbReference type="InterPro" id="IPR000056">
    <property type="entry name" value="Ribul_P_3_epim-like"/>
</dbReference>
<dbReference type="InterPro" id="IPR013785">
    <property type="entry name" value="Aldolase_TIM"/>
</dbReference>
<evidence type="ECO:0000256" key="1">
    <source>
        <dbReference type="ARBA" id="ARBA00001782"/>
    </source>
</evidence>
<comment type="similarity">
    <text evidence="6 10 11">Belongs to the ribulose-phosphate 3-epimerase family.</text>
</comment>
<dbReference type="GO" id="GO:0006098">
    <property type="term" value="P:pentose-phosphate shunt"/>
    <property type="evidence" value="ECO:0007669"/>
    <property type="project" value="UniProtKB-UniRule"/>
</dbReference>
<dbReference type="AlphaFoldDB" id="A0AAQ3L9M0"/>
<evidence type="ECO:0000256" key="12">
    <source>
        <dbReference type="PIRSR" id="PIRSR001461-1"/>
    </source>
</evidence>
<keyword evidence="8 10" id="KW-0479">Metal-binding</keyword>
<proteinExistence type="inferred from homology"/>
<feature type="binding site" evidence="10 13">
    <location>
        <position position="176"/>
    </location>
    <ligand>
        <name>a divalent metal cation</name>
        <dbReference type="ChEBI" id="CHEBI:60240"/>
    </ligand>
</feature>
<comment type="cofactor">
    <cofactor evidence="2">
        <name>Mn(2+)</name>
        <dbReference type="ChEBI" id="CHEBI:29035"/>
    </cofactor>
</comment>
<dbReference type="NCBIfam" id="TIGR01163">
    <property type="entry name" value="rpe"/>
    <property type="match status" value="1"/>
</dbReference>
<organism evidence="15 16">
    <name type="scientific">Rubellicoccus peritrichatus</name>
    <dbReference type="NCBI Taxonomy" id="3080537"/>
    <lineage>
        <taxon>Bacteria</taxon>
        <taxon>Pseudomonadati</taxon>
        <taxon>Verrucomicrobiota</taxon>
        <taxon>Opitutia</taxon>
        <taxon>Puniceicoccales</taxon>
        <taxon>Cerasicoccaceae</taxon>
        <taxon>Rubellicoccus</taxon>
    </lineage>
</organism>
<feature type="binding site" evidence="10 14">
    <location>
        <position position="67"/>
    </location>
    <ligand>
        <name>substrate</name>
    </ligand>
</feature>
<dbReference type="KEGG" id="puo:RZN69_21485"/>
<dbReference type="Gene3D" id="3.20.20.70">
    <property type="entry name" value="Aldolase class I"/>
    <property type="match status" value="1"/>
</dbReference>
<keyword evidence="13" id="KW-0862">Zinc</keyword>
<evidence type="ECO:0000256" key="10">
    <source>
        <dbReference type="HAMAP-Rule" id="MF_02227"/>
    </source>
</evidence>
<comment type="cofactor">
    <cofactor evidence="10 13">
        <name>a divalent metal cation</name>
        <dbReference type="ChEBI" id="CHEBI:60240"/>
    </cofactor>
    <text evidence="10 13">Binds 1 divalent metal cation per subunit.</text>
</comment>
<keyword evidence="13" id="KW-0170">Cobalt</keyword>
<evidence type="ECO:0000256" key="8">
    <source>
        <dbReference type="ARBA" id="ARBA00022723"/>
    </source>
</evidence>
<dbReference type="NCBIfam" id="NF004076">
    <property type="entry name" value="PRK05581.1-4"/>
    <property type="match status" value="1"/>
</dbReference>
<keyword evidence="10 11" id="KW-0119">Carbohydrate metabolism</keyword>
<evidence type="ECO:0000256" key="2">
    <source>
        <dbReference type="ARBA" id="ARBA00001936"/>
    </source>
</evidence>
<dbReference type="GO" id="GO:0004750">
    <property type="term" value="F:D-ribulose-phosphate 3-epimerase activity"/>
    <property type="evidence" value="ECO:0007669"/>
    <property type="project" value="UniProtKB-UniRule"/>
</dbReference>
<feature type="active site" description="Proton donor" evidence="10 12">
    <location>
        <position position="176"/>
    </location>
</feature>
<dbReference type="Pfam" id="PF00834">
    <property type="entry name" value="Ribul_P_3_epim"/>
    <property type="match status" value="1"/>
</dbReference>
<dbReference type="EC" id="5.1.3.1" evidence="7 10"/>
<evidence type="ECO:0000256" key="13">
    <source>
        <dbReference type="PIRSR" id="PIRSR001461-2"/>
    </source>
</evidence>
<evidence type="ECO:0000256" key="9">
    <source>
        <dbReference type="ARBA" id="ARBA00023235"/>
    </source>
</evidence>
<dbReference type="PANTHER" id="PTHR11749">
    <property type="entry name" value="RIBULOSE-5-PHOSPHATE-3-EPIMERASE"/>
    <property type="match status" value="1"/>
</dbReference>
<keyword evidence="13" id="KW-0464">Manganese</keyword>
<comment type="cofactor">
    <cofactor evidence="4">
        <name>Zn(2+)</name>
        <dbReference type="ChEBI" id="CHEBI:29105"/>
    </cofactor>
</comment>
<protein>
    <recommendedName>
        <fullName evidence="7 10">Ribulose-phosphate 3-epimerase</fullName>
        <ecNumber evidence="7 10">5.1.3.1</ecNumber>
    </recommendedName>
</protein>
<dbReference type="InterPro" id="IPR026019">
    <property type="entry name" value="Ribul_P_3_epim"/>
</dbReference>
<feature type="binding site" evidence="10 13">
    <location>
        <position position="36"/>
    </location>
    <ligand>
        <name>a divalent metal cation</name>
        <dbReference type="ChEBI" id="CHEBI:60240"/>
    </ligand>
</feature>
<evidence type="ECO:0000256" key="7">
    <source>
        <dbReference type="ARBA" id="ARBA00013188"/>
    </source>
</evidence>
<keyword evidence="9 10" id="KW-0413">Isomerase</keyword>
<dbReference type="Proteomes" id="UP001304300">
    <property type="component" value="Chromosome"/>
</dbReference>
<evidence type="ECO:0000256" key="11">
    <source>
        <dbReference type="PIRNR" id="PIRNR001461"/>
    </source>
</evidence>
<accession>A0AAQ3L9M0</accession>
<evidence type="ECO:0000256" key="4">
    <source>
        <dbReference type="ARBA" id="ARBA00001947"/>
    </source>
</evidence>
<comment type="caution">
    <text evidence="10">Lacks conserved residue(s) required for the propagation of feature annotation.</text>
</comment>
<gene>
    <name evidence="10 15" type="primary">rpe</name>
    <name evidence="15" type="ORF">RZN69_21485</name>
</gene>
<dbReference type="PROSITE" id="PS01085">
    <property type="entry name" value="RIBUL_P_3_EPIMER_1"/>
    <property type="match status" value="1"/>
</dbReference>
<reference evidence="15 16" key="1">
    <citation type="submission" date="2023-10" db="EMBL/GenBank/DDBJ databases">
        <title>Rubellicoccus peritrichatus gen. nov., sp. nov., isolated from an algae of coral reef tank.</title>
        <authorList>
            <person name="Luo J."/>
        </authorList>
    </citation>
    <scope>NUCLEOTIDE SEQUENCE [LARGE SCALE GENOMIC DNA]</scope>
    <source>
        <strain evidence="15 16">CR14</strain>
    </source>
</reference>
<dbReference type="FunFam" id="3.20.20.70:FF:000004">
    <property type="entry name" value="Ribulose-phosphate 3-epimerase"/>
    <property type="match status" value="1"/>
</dbReference>
<comment type="cofactor">
    <cofactor evidence="3">
        <name>Co(2+)</name>
        <dbReference type="ChEBI" id="CHEBI:48828"/>
    </cofactor>
</comment>
<feature type="active site" description="Proton acceptor" evidence="10 12">
    <location>
        <position position="36"/>
    </location>
</feature>
<evidence type="ECO:0000256" key="3">
    <source>
        <dbReference type="ARBA" id="ARBA00001941"/>
    </source>
</evidence>
<feature type="binding site" evidence="14">
    <location>
        <begin position="198"/>
        <end position="199"/>
    </location>
    <ligand>
        <name>substrate</name>
    </ligand>
</feature>
<keyword evidence="16" id="KW-1185">Reference proteome</keyword>